<keyword evidence="2" id="KW-0547">Nucleotide-binding</keyword>
<keyword evidence="17" id="KW-1185">Reference proteome</keyword>
<evidence type="ECO:0000256" key="8">
    <source>
        <dbReference type="ARBA" id="ARBA00049949"/>
    </source>
</evidence>
<dbReference type="SUPFAM" id="SSF52540">
    <property type="entry name" value="P-loop containing nucleoside triphosphate hydrolases"/>
    <property type="match status" value="2"/>
</dbReference>
<feature type="compositionally biased region" description="Basic and acidic residues" evidence="12">
    <location>
        <begin position="95"/>
        <end position="138"/>
    </location>
</feature>
<dbReference type="Gene3D" id="3.40.50.300">
    <property type="entry name" value="P-loop containing nucleotide triphosphate hydrolases"/>
    <property type="match status" value="2"/>
</dbReference>
<evidence type="ECO:0000259" key="14">
    <source>
        <dbReference type="PROSITE" id="PS51194"/>
    </source>
</evidence>
<dbReference type="PROSITE" id="PS51194">
    <property type="entry name" value="HELICASE_CTER"/>
    <property type="match status" value="1"/>
</dbReference>
<feature type="domain" description="DEAD-box RNA helicase Q" evidence="15">
    <location>
        <begin position="314"/>
        <end position="342"/>
    </location>
</feature>
<evidence type="ECO:0000259" key="15">
    <source>
        <dbReference type="PROSITE" id="PS51195"/>
    </source>
</evidence>
<proteinExistence type="inferred from homology"/>
<dbReference type="GO" id="GO:0003676">
    <property type="term" value="F:nucleic acid binding"/>
    <property type="evidence" value="ECO:0007669"/>
    <property type="project" value="InterPro"/>
</dbReference>
<dbReference type="OrthoDB" id="196131at2759"/>
<dbReference type="GO" id="GO:0005524">
    <property type="term" value="F:ATP binding"/>
    <property type="evidence" value="ECO:0007669"/>
    <property type="project" value="UniProtKB-KW"/>
</dbReference>
<dbReference type="Pfam" id="PF00271">
    <property type="entry name" value="Helicase_C"/>
    <property type="match status" value="1"/>
</dbReference>
<dbReference type="Proteomes" id="UP000582659">
    <property type="component" value="Unassembled WGS sequence"/>
</dbReference>
<feature type="compositionally biased region" description="Basic and acidic residues" evidence="12">
    <location>
        <begin position="197"/>
        <end position="209"/>
    </location>
</feature>
<keyword evidence="4" id="KW-0347">Helicase</keyword>
<feature type="compositionally biased region" description="Basic and acidic residues" evidence="12">
    <location>
        <begin position="26"/>
        <end position="85"/>
    </location>
</feature>
<dbReference type="InterPro" id="IPR001650">
    <property type="entry name" value="Helicase_C-like"/>
</dbReference>
<keyword evidence="5" id="KW-0067">ATP-binding</keyword>
<dbReference type="EMBL" id="CAJFCV020000004">
    <property type="protein sequence ID" value="CAG9117907.1"/>
    <property type="molecule type" value="Genomic_DNA"/>
</dbReference>
<dbReference type="SMART" id="SM00487">
    <property type="entry name" value="DEXDc"/>
    <property type="match status" value="1"/>
</dbReference>
<dbReference type="SMR" id="A0A7I8WVP9"/>
<organism evidence="16 17">
    <name type="scientific">Bursaphelenchus xylophilus</name>
    <name type="common">Pinewood nematode worm</name>
    <name type="synonym">Aphelenchoides xylophilus</name>
    <dbReference type="NCBI Taxonomy" id="6326"/>
    <lineage>
        <taxon>Eukaryota</taxon>
        <taxon>Metazoa</taxon>
        <taxon>Ecdysozoa</taxon>
        <taxon>Nematoda</taxon>
        <taxon>Chromadorea</taxon>
        <taxon>Rhabditida</taxon>
        <taxon>Tylenchina</taxon>
        <taxon>Tylenchomorpha</taxon>
        <taxon>Aphelenchoidea</taxon>
        <taxon>Aphelenchoididae</taxon>
        <taxon>Bursaphelenchus</taxon>
    </lineage>
</organism>
<reference evidence="16" key="1">
    <citation type="submission" date="2020-09" db="EMBL/GenBank/DDBJ databases">
        <authorList>
            <person name="Kikuchi T."/>
        </authorList>
    </citation>
    <scope>NUCLEOTIDE SEQUENCE</scope>
    <source>
        <strain evidence="16">Ka4C1</strain>
    </source>
</reference>
<dbReference type="EC" id="3.6.4.13" evidence="1"/>
<dbReference type="GO" id="GO:0043186">
    <property type="term" value="C:P granule"/>
    <property type="evidence" value="ECO:0007669"/>
    <property type="project" value="UniProtKB-ARBA"/>
</dbReference>
<dbReference type="Pfam" id="PF23469">
    <property type="entry name" value="KH_12"/>
    <property type="match status" value="1"/>
</dbReference>
<evidence type="ECO:0000256" key="3">
    <source>
        <dbReference type="ARBA" id="ARBA00022801"/>
    </source>
</evidence>
<feature type="compositionally biased region" description="Basic and acidic residues" evidence="12">
    <location>
        <begin position="797"/>
        <end position="815"/>
    </location>
</feature>
<evidence type="ECO:0000256" key="11">
    <source>
        <dbReference type="PROSITE-ProRule" id="PRU00552"/>
    </source>
</evidence>
<evidence type="ECO:0000256" key="9">
    <source>
        <dbReference type="ARBA" id="ARBA00050029"/>
    </source>
</evidence>
<dbReference type="CDD" id="cd17953">
    <property type="entry name" value="DEADc_DDX46"/>
    <property type="match status" value="1"/>
</dbReference>
<evidence type="ECO:0000256" key="5">
    <source>
        <dbReference type="ARBA" id="ARBA00022840"/>
    </source>
</evidence>
<dbReference type="PANTHER" id="PTHR47958">
    <property type="entry name" value="ATP-DEPENDENT RNA HELICASE DBP3"/>
    <property type="match status" value="1"/>
</dbReference>
<evidence type="ECO:0000256" key="7">
    <source>
        <dbReference type="ARBA" id="ARBA00047984"/>
    </source>
</evidence>
<evidence type="ECO:0000256" key="1">
    <source>
        <dbReference type="ARBA" id="ARBA00012552"/>
    </source>
</evidence>
<gene>
    <name evidence="16" type="ORF">BXYJ_LOCUS10015</name>
</gene>
<dbReference type="InterPro" id="IPR014001">
    <property type="entry name" value="Helicase_ATP-bd"/>
</dbReference>
<dbReference type="Proteomes" id="UP000659654">
    <property type="component" value="Unassembled WGS sequence"/>
</dbReference>
<feature type="domain" description="Helicase C-terminal" evidence="14">
    <location>
        <begin position="553"/>
        <end position="696"/>
    </location>
</feature>
<dbReference type="InterPro" id="IPR056149">
    <property type="entry name" value="PRP5/DDX46/KHDC4_KH"/>
</dbReference>
<name>A0A7I8WVP9_BURXY</name>
<comment type="caution">
    <text evidence="16">The sequence shown here is derived from an EMBL/GenBank/DDBJ whole genome shotgun (WGS) entry which is preliminary data.</text>
</comment>
<evidence type="ECO:0000256" key="2">
    <source>
        <dbReference type="ARBA" id="ARBA00022741"/>
    </source>
</evidence>
<dbReference type="SMART" id="SM00490">
    <property type="entry name" value="HELICc"/>
    <property type="match status" value="1"/>
</dbReference>
<evidence type="ECO:0000256" key="12">
    <source>
        <dbReference type="SAM" id="MobiDB-lite"/>
    </source>
</evidence>
<dbReference type="PROSITE" id="PS51195">
    <property type="entry name" value="Q_MOTIF"/>
    <property type="match status" value="1"/>
</dbReference>
<evidence type="ECO:0000313" key="17">
    <source>
        <dbReference type="Proteomes" id="UP000659654"/>
    </source>
</evidence>
<evidence type="ECO:0000256" key="10">
    <source>
        <dbReference type="ARBA" id="ARBA00050042"/>
    </source>
</evidence>
<evidence type="ECO:0000259" key="13">
    <source>
        <dbReference type="PROSITE" id="PS51192"/>
    </source>
</evidence>
<dbReference type="Pfam" id="PF00270">
    <property type="entry name" value="DEAD"/>
    <property type="match status" value="1"/>
</dbReference>
<comment type="catalytic activity">
    <reaction evidence="7">
        <text>ATP + H2O = ADP + phosphate + H(+)</text>
        <dbReference type="Rhea" id="RHEA:13065"/>
        <dbReference type="ChEBI" id="CHEBI:15377"/>
        <dbReference type="ChEBI" id="CHEBI:15378"/>
        <dbReference type="ChEBI" id="CHEBI:30616"/>
        <dbReference type="ChEBI" id="CHEBI:43474"/>
        <dbReference type="ChEBI" id="CHEBI:456216"/>
        <dbReference type="EC" id="3.6.4.13"/>
    </reaction>
</comment>
<dbReference type="PROSITE" id="PS51192">
    <property type="entry name" value="HELICASE_ATP_BIND_1"/>
    <property type="match status" value="1"/>
</dbReference>
<evidence type="ECO:0000256" key="4">
    <source>
        <dbReference type="ARBA" id="ARBA00022806"/>
    </source>
</evidence>
<dbReference type="InterPro" id="IPR000629">
    <property type="entry name" value="RNA-helicase_DEAD-box_CS"/>
</dbReference>
<dbReference type="InterPro" id="IPR011545">
    <property type="entry name" value="DEAD/DEAH_box_helicase_dom"/>
</dbReference>
<dbReference type="InterPro" id="IPR027417">
    <property type="entry name" value="P-loop_NTPase"/>
</dbReference>
<sequence>MSDRRDRDRGDRDRDRDRDRRRRSRSPRDRDRRDRRERDRSRSPKDRDRERRERRDRDRDRERDKDEDKKEEAKKPAEGEVHSDKLTGIAAQLEEETRKRRERVEEWRRARERHEARLQEAKDQLELETETHNGHSEPQEGVLVDENEDVDEEDSESEENSDDELDDMDVDNNNGVTQASDGDDEDPLDAYMASLAESDKKAKKDDKPATRRVVISEADKTTDGPAKGDIIDNEEEPARIIEDFDMGEEMKTLMARSKHLQETDHTKVYYKEFRKDFYHEVPDLQRMTKKEVDEYRKSLDNISVRGKKPPKPIKNWAQAGLQTKVMNVLKKLNYQKPTPIQAQAVPAILSGRDVIGIAKTGSGKTLAFLLPMFRHIMDQDPLDEMDGPIAIVMSPTRELALQTYKEAKKFAKALELQVVCVYGGVGISDQIADLKKGAEIIVCTPGRMIDMLAANGGKVTNLRRVTYLVMDEADRMFDMGFEPQVMKIVNNIRPDRQTVLFSATFPKRMEALARKVLREPVEIQVGGKSVVCGDVDQHALVVDEHIKLLKLLELLGQYYELGSVLVFVEKQEKADELVSELMGAGYNCAPLHGGIDQFDRDSTIIDYKSGRLKILVATSVAARGLDVKDLILVVNYDCPNHYEDYVHRVGRTGRAGNKGYAFTFILPVGQERLAGEVCRAFETAGIEPPADVKALFDKFKAEQEAEGKQVILGGGGYSGSGFKYDEAESEHELSKRMFTKLVHGIEAGADEDDEAIEEQLLMLMKSKSKVTKRDTIDDPFGFGKTETPGPSGTAPAKEGKGPKPTREQLKEKENKAAAARAAAERIAKEKQLGAIQVAEKDATAVTAEAVLRGERAPELKLSATSQAKQIAERLNSRLNYLPSAIHPSVNPDFHTNYFEEEVEINDFPQQIRYKICSRESIAQVEEFANVGISVKGTHYPPGKEPREGQDQKLYLLLQARDEPALRRAKEEIIRIMREQLRASLMQGRQPTGGRYNVF</sequence>
<dbReference type="FunFam" id="3.40.50.300:FF:000079">
    <property type="entry name" value="probable ATP-dependent RNA helicase DDX17"/>
    <property type="match status" value="1"/>
</dbReference>
<dbReference type="GO" id="GO:0003724">
    <property type="term" value="F:RNA helicase activity"/>
    <property type="evidence" value="ECO:0007669"/>
    <property type="project" value="UniProtKB-EC"/>
</dbReference>
<feature type="short sequence motif" description="Q motif" evidence="11">
    <location>
        <begin position="314"/>
        <end position="342"/>
    </location>
</feature>
<dbReference type="EMBL" id="CAJFDI010000004">
    <property type="protein sequence ID" value="CAD5227569.1"/>
    <property type="molecule type" value="Genomic_DNA"/>
</dbReference>
<protein>
    <recommendedName>
        <fullName evidence="9">Probable ATP-dependent RNA helicase DDX46</fullName>
        <ecNumber evidence="1">3.6.4.13</ecNumber>
    </recommendedName>
    <alternativeName>
        <fullName evidence="10">DEAD box protein 46</fullName>
    </alternativeName>
</protein>
<keyword evidence="3" id="KW-0378">Hydrolase</keyword>
<evidence type="ECO:0000256" key="6">
    <source>
        <dbReference type="ARBA" id="ARBA00038511"/>
    </source>
</evidence>
<feature type="domain" description="Helicase ATP-binding" evidence="13">
    <location>
        <begin position="345"/>
        <end position="523"/>
    </location>
</feature>
<dbReference type="AlphaFoldDB" id="A0A7I8WVP9"/>
<feature type="compositionally biased region" description="Basic and acidic residues" evidence="12">
    <location>
        <begin position="1"/>
        <end position="18"/>
    </location>
</feature>
<feature type="region of interest" description="Disordered" evidence="12">
    <location>
        <begin position="774"/>
        <end position="820"/>
    </location>
</feature>
<comment type="similarity">
    <text evidence="6">Belongs to the DEAD box helicase family. DDX46/PRP5 subfamily.</text>
</comment>
<dbReference type="InterPro" id="IPR014014">
    <property type="entry name" value="RNA_helicase_DEAD_Q_motif"/>
</dbReference>
<evidence type="ECO:0000313" key="16">
    <source>
        <dbReference type="EMBL" id="CAD5227569.1"/>
    </source>
</evidence>
<feature type="region of interest" description="Disordered" evidence="12">
    <location>
        <begin position="1"/>
        <end position="235"/>
    </location>
</feature>
<feature type="compositionally biased region" description="Acidic residues" evidence="12">
    <location>
        <begin position="143"/>
        <end position="170"/>
    </location>
</feature>
<dbReference type="CDD" id="cd18787">
    <property type="entry name" value="SF2_C_DEAD"/>
    <property type="match status" value="1"/>
</dbReference>
<dbReference type="PROSITE" id="PS00039">
    <property type="entry name" value="DEAD_ATP_HELICASE"/>
    <property type="match status" value="1"/>
</dbReference>
<comment type="function">
    <text evidence="8">Component of the 17S U2 SnRNP complex of the spliceosome, a large ribonucleoprotein complex that removes introns from transcribed pre-mRNAs. The 17S U2 SnRNP complex (1) directly participates in early spliceosome assembly and (2) mediates recognition of the intron branch site during pre-mRNA splicing by promoting the selection of the pre-mRNA branch-site adenosine, the nucleophile for the first step of splicing. Within the 17S U2 SnRNP complex, DDX46 plays essential roles during assembly of pre-spliceosome and proofreading of the branch site.</text>
</comment>
<dbReference type="GO" id="GO:0016787">
    <property type="term" value="F:hydrolase activity"/>
    <property type="evidence" value="ECO:0007669"/>
    <property type="project" value="UniProtKB-KW"/>
</dbReference>
<accession>A0A7I8WVP9</accession>